<dbReference type="Gene3D" id="3.10.620.30">
    <property type="match status" value="1"/>
</dbReference>
<proteinExistence type="predicted"/>
<dbReference type="Pfam" id="PF01841">
    <property type="entry name" value="Transglut_core"/>
    <property type="match status" value="1"/>
</dbReference>
<sequence>MKVYDADTAIAVLNNWDGIETVDRKGNLLSLSISVSSTDVSKPTPEALTKFKANTFVIDFEEEAVQRVLADFSTEYSSEQSDANQLTTIGKSIEKFVAGYISEPTYIHSFSFASRVATSRSGDCTEYSVLTAALARALKIPARVIIGTIIVEGEDGVEAYGHAWSELWLDGQWSRIDAAMYSAEALKKFYLPAHILDNEGLGYALGLSKAIFNMPEQITIRS</sequence>
<comment type="caution">
    <text evidence="2">The sequence shown here is derived from an EMBL/GenBank/DDBJ whole genome shotgun (WGS) entry which is preliminary data.</text>
</comment>
<dbReference type="PANTHER" id="PTHR33490">
    <property type="entry name" value="BLR5614 PROTEIN-RELATED"/>
    <property type="match status" value="1"/>
</dbReference>
<dbReference type="SUPFAM" id="SSF54001">
    <property type="entry name" value="Cysteine proteinases"/>
    <property type="match status" value="1"/>
</dbReference>
<dbReference type="PANTHER" id="PTHR33490:SF3">
    <property type="entry name" value="CONSERVED INTEGRAL MEMBRANE PROTEIN"/>
    <property type="match status" value="1"/>
</dbReference>
<accession>A0ABX5CQK3</accession>
<name>A0ABX5CQK3_9ALTE</name>
<dbReference type="InterPro" id="IPR038765">
    <property type="entry name" value="Papain-like_cys_pep_sf"/>
</dbReference>
<feature type="domain" description="Transglutaminase-like" evidence="1">
    <location>
        <begin position="116"/>
        <end position="180"/>
    </location>
</feature>
<protein>
    <recommendedName>
        <fullName evidence="1">Transglutaminase-like domain-containing protein</fullName>
    </recommendedName>
</protein>
<reference evidence="3" key="1">
    <citation type="journal article" date="2020" name="Int. J. Syst. Evol. Microbiol.">
        <title>Alteromonas alba sp. nov., a marine bacterium isolated from the seawater of the West Pacific Ocean.</title>
        <authorList>
            <person name="Sun C."/>
            <person name="Wu Y.-H."/>
            <person name="Xamxidin M."/>
            <person name="Cheng H."/>
            <person name="Xu X.-W."/>
        </authorList>
    </citation>
    <scope>NUCLEOTIDE SEQUENCE [LARGE SCALE GENOMIC DNA]</scope>
    <source>
        <strain evidence="3">9a2</strain>
    </source>
</reference>
<dbReference type="EMBL" id="PVNO01000026">
    <property type="protein sequence ID" value="PRO68611.1"/>
    <property type="molecule type" value="Genomic_DNA"/>
</dbReference>
<evidence type="ECO:0000313" key="2">
    <source>
        <dbReference type="EMBL" id="PRO68611.1"/>
    </source>
</evidence>
<gene>
    <name evidence="2" type="ORF">C6Y39_12265</name>
</gene>
<keyword evidence="3" id="KW-1185">Reference proteome</keyword>
<dbReference type="Proteomes" id="UP000239539">
    <property type="component" value="Unassembled WGS sequence"/>
</dbReference>
<evidence type="ECO:0000259" key="1">
    <source>
        <dbReference type="SMART" id="SM00460"/>
    </source>
</evidence>
<dbReference type="InterPro" id="IPR002931">
    <property type="entry name" value="Transglutaminase-like"/>
</dbReference>
<dbReference type="SMART" id="SM00460">
    <property type="entry name" value="TGc"/>
    <property type="match status" value="1"/>
</dbReference>
<evidence type="ECO:0000313" key="3">
    <source>
        <dbReference type="Proteomes" id="UP000239539"/>
    </source>
</evidence>
<organism evidence="2 3">
    <name type="scientific">Alteromonas gracilis</name>
    <dbReference type="NCBI Taxonomy" id="1479524"/>
    <lineage>
        <taxon>Bacteria</taxon>
        <taxon>Pseudomonadati</taxon>
        <taxon>Pseudomonadota</taxon>
        <taxon>Gammaproteobacteria</taxon>
        <taxon>Alteromonadales</taxon>
        <taxon>Alteromonadaceae</taxon>
        <taxon>Alteromonas/Salinimonas group</taxon>
        <taxon>Alteromonas</taxon>
    </lineage>
</organism>